<sequence>MRNYRFTFYITGLLFLILISSCRKTPQPTVTPQSELSTLYSQLREGYGTGDTTTAFSIVRDMLDFPIPADGTKPLHIRTLNRGLVQLMYCFANAERPDEGFSYFLRLADDNPPPLPVPPECKRQILILAAYLGMLSGELPKAVECLERGLQLPEPPTPDERYSDYTFAAAVYSQGAETIDKSIGMYEKALTDIKLSEDKSGLPWILGNLAELYGDNGEFEKAVKMYYESLDLFKARDDKQGIGDTYASLADLHSQWGMTDQAEMYANNGLKYARLSGHTYNIGYSMLQKYEVAEMKQQKDSALFWLQCADSCFIASNSPLEHLSAQGFITRLRLRDPAYLEEGTKRLEQICSDTLIMQTLYQPVLQQLLGECYLLLGHKHEGIQLIKSVLPQLEESKKDVILLESYHTLVRHFRQEKEYETAFAYQDKADELREKLFKDEKLHQVAASRIHYETAQKELENKVLQQTVELKQRTLIFTWLLVGLLFVILLVGGMYMRQRQRFLRQISNARLSQISGLLQAQQELKEKNESLLEMQEELRQSNEALFKAKQELSQHNASLTQELHTTSSQLNEVSSRLDAVSKQKVVTDLRMKISTQIFNSDKEAEFRRSFTAFYPNYIPALHRSSPDITRTDELIAMLIILELSSDEIGLTLGISRIGVNKARSRMRKRLGLAGDAKLEDFLKGIWD</sequence>
<evidence type="ECO:0000256" key="2">
    <source>
        <dbReference type="SAM" id="Phobius"/>
    </source>
</evidence>
<dbReference type="SMART" id="SM00028">
    <property type="entry name" value="TPR"/>
    <property type="match status" value="3"/>
</dbReference>
<dbReference type="InterPro" id="IPR011990">
    <property type="entry name" value="TPR-like_helical_dom_sf"/>
</dbReference>
<keyword evidence="1" id="KW-0175">Coiled coil</keyword>
<dbReference type="SUPFAM" id="SSF48452">
    <property type="entry name" value="TPR-like"/>
    <property type="match status" value="1"/>
</dbReference>
<proteinExistence type="predicted"/>
<dbReference type="Pfam" id="PF13424">
    <property type="entry name" value="TPR_12"/>
    <property type="match status" value="1"/>
</dbReference>
<evidence type="ECO:0000313" key="3">
    <source>
        <dbReference type="EMBL" id="KAB6147074.1"/>
    </source>
</evidence>
<comment type="caution">
    <text evidence="3">The sequence shown here is derived from an EMBL/GenBank/DDBJ whole genome shotgun (WGS) entry which is preliminary data.</text>
</comment>
<keyword evidence="2" id="KW-0812">Transmembrane</keyword>
<name>A0A7J5PWH4_9BACE</name>
<feature type="transmembrane region" description="Helical" evidence="2">
    <location>
        <begin position="476"/>
        <end position="496"/>
    </location>
</feature>
<reference evidence="3 4" key="1">
    <citation type="journal article" date="2019" name="Nat. Med.">
        <title>A library of human gut bacterial isolates paired with longitudinal multiomics data enables mechanistic microbiome research.</title>
        <authorList>
            <person name="Poyet M."/>
            <person name="Groussin M."/>
            <person name="Gibbons S.M."/>
            <person name="Avila-Pacheco J."/>
            <person name="Jiang X."/>
            <person name="Kearney S.M."/>
            <person name="Perrotta A.R."/>
            <person name="Berdy B."/>
            <person name="Zhao S."/>
            <person name="Lieberman T.D."/>
            <person name="Swanson P.K."/>
            <person name="Smith M."/>
            <person name="Roesemann S."/>
            <person name="Alexander J.E."/>
            <person name="Rich S.A."/>
            <person name="Livny J."/>
            <person name="Vlamakis H."/>
            <person name="Clish C."/>
            <person name="Bullock K."/>
            <person name="Deik A."/>
            <person name="Scott J."/>
            <person name="Pierce K.A."/>
            <person name="Xavier R.J."/>
            <person name="Alm E.J."/>
        </authorList>
    </citation>
    <scope>NUCLEOTIDE SEQUENCE [LARGE SCALE GENOMIC DNA]</scope>
    <source>
        <strain evidence="3 4">BIOML-A58</strain>
    </source>
</reference>
<dbReference type="Gene3D" id="1.25.40.10">
    <property type="entry name" value="Tetratricopeptide repeat domain"/>
    <property type="match status" value="1"/>
</dbReference>
<dbReference type="AlphaFoldDB" id="A0A7J5PWH4"/>
<accession>A0A7J5PWH4</accession>
<evidence type="ECO:0000313" key="4">
    <source>
        <dbReference type="Proteomes" id="UP000434604"/>
    </source>
</evidence>
<dbReference type="PROSITE" id="PS51257">
    <property type="entry name" value="PROKAR_LIPOPROTEIN"/>
    <property type="match status" value="1"/>
</dbReference>
<organism evidence="3 4">
    <name type="scientific">Bacteroides xylanisolvens</name>
    <dbReference type="NCBI Taxonomy" id="371601"/>
    <lineage>
        <taxon>Bacteria</taxon>
        <taxon>Pseudomonadati</taxon>
        <taxon>Bacteroidota</taxon>
        <taxon>Bacteroidia</taxon>
        <taxon>Bacteroidales</taxon>
        <taxon>Bacteroidaceae</taxon>
        <taxon>Bacteroides</taxon>
    </lineage>
</organism>
<keyword evidence="2" id="KW-1133">Transmembrane helix</keyword>
<dbReference type="EMBL" id="WDED01000018">
    <property type="protein sequence ID" value="KAB6147074.1"/>
    <property type="molecule type" value="Genomic_DNA"/>
</dbReference>
<keyword evidence="2" id="KW-0472">Membrane</keyword>
<evidence type="ECO:0000256" key="1">
    <source>
        <dbReference type="SAM" id="Coils"/>
    </source>
</evidence>
<dbReference type="Proteomes" id="UP000434604">
    <property type="component" value="Unassembled WGS sequence"/>
</dbReference>
<protein>
    <submittedName>
        <fullName evidence="3">Tetratricopeptide repeat protein</fullName>
    </submittedName>
</protein>
<dbReference type="RefSeq" id="WP_151934844.1">
    <property type="nucleotide sequence ID" value="NZ_WDED01000018.1"/>
</dbReference>
<dbReference type="InterPro" id="IPR019734">
    <property type="entry name" value="TPR_rpt"/>
</dbReference>
<feature type="coiled-coil region" evidence="1">
    <location>
        <begin position="514"/>
        <end position="562"/>
    </location>
</feature>
<gene>
    <name evidence="3" type="ORF">GA398_12965</name>
</gene>